<dbReference type="CDD" id="cd00190">
    <property type="entry name" value="Tryp_SPc"/>
    <property type="match status" value="1"/>
</dbReference>
<dbReference type="GO" id="GO:0006508">
    <property type="term" value="P:proteolysis"/>
    <property type="evidence" value="ECO:0007669"/>
    <property type="project" value="UniProtKB-KW"/>
</dbReference>
<proteinExistence type="predicted"/>
<feature type="domain" description="Peptidase S1" evidence="11">
    <location>
        <begin position="57"/>
        <end position="315"/>
    </location>
</feature>
<reference evidence="12" key="1">
    <citation type="submission" date="2015-11" db="EMBL/GenBank/DDBJ databases">
        <title>De novo transcriptome assembly of four potential Pierce s Disease insect vectors from Arizona vineyards.</title>
        <authorList>
            <person name="Tassone E.E."/>
        </authorList>
    </citation>
    <scope>NUCLEOTIDE SEQUENCE</scope>
</reference>
<dbReference type="PANTHER" id="PTHR24252:SF7">
    <property type="entry name" value="HYALIN"/>
    <property type="match status" value="1"/>
</dbReference>
<dbReference type="PRINTS" id="PR00722">
    <property type="entry name" value="CHYMOTRYPSIN"/>
</dbReference>
<keyword evidence="7" id="KW-0865">Zymogen</keyword>
<dbReference type="GO" id="GO:0004252">
    <property type="term" value="F:serine-type endopeptidase activity"/>
    <property type="evidence" value="ECO:0007669"/>
    <property type="project" value="InterPro"/>
</dbReference>
<accession>A0A1B6LE12</accession>
<evidence type="ECO:0000256" key="10">
    <source>
        <dbReference type="SAM" id="SignalP"/>
    </source>
</evidence>
<dbReference type="FunFam" id="2.40.10.10:FF:000146">
    <property type="entry name" value="Serine protease 53"/>
    <property type="match status" value="1"/>
</dbReference>
<organism evidence="12">
    <name type="scientific">Graphocephala atropunctata</name>
    <dbReference type="NCBI Taxonomy" id="36148"/>
    <lineage>
        <taxon>Eukaryota</taxon>
        <taxon>Metazoa</taxon>
        <taxon>Ecdysozoa</taxon>
        <taxon>Arthropoda</taxon>
        <taxon>Hexapoda</taxon>
        <taxon>Insecta</taxon>
        <taxon>Pterygota</taxon>
        <taxon>Neoptera</taxon>
        <taxon>Paraneoptera</taxon>
        <taxon>Hemiptera</taxon>
        <taxon>Auchenorrhyncha</taxon>
        <taxon>Membracoidea</taxon>
        <taxon>Cicadellidae</taxon>
        <taxon>Cicadellinae</taxon>
        <taxon>Cicadellini</taxon>
        <taxon>Graphocephala</taxon>
    </lineage>
</organism>
<dbReference type="PROSITE" id="PS50240">
    <property type="entry name" value="TRYPSIN_DOM"/>
    <property type="match status" value="1"/>
</dbReference>
<dbReference type="SUPFAM" id="SSF50494">
    <property type="entry name" value="Trypsin-like serine proteases"/>
    <property type="match status" value="1"/>
</dbReference>
<name>A0A1B6LE12_9HEMI</name>
<dbReference type="AlphaFoldDB" id="A0A1B6LE12"/>
<evidence type="ECO:0000259" key="11">
    <source>
        <dbReference type="PROSITE" id="PS50240"/>
    </source>
</evidence>
<evidence type="ECO:0000256" key="1">
    <source>
        <dbReference type="ARBA" id="ARBA00004613"/>
    </source>
</evidence>
<dbReference type="GO" id="GO:0005576">
    <property type="term" value="C:extracellular region"/>
    <property type="evidence" value="ECO:0007669"/>
    <property type="project" value="UniProtKB-SubCell"/>
</dbReference>
<evidence type="ECO:0000256" key="2">
    <source>
        <dbReference type="ARBA" id="ARBA00022525"/>
    </source>
</evidence>
<keyword evidence="8" id="KW-1015">Disulfide bond</keyword>
<gene>
    <name evidence="12" type="ORF">g.32515</name>
</gene>
<keyword evidence="5 9" id="KW-0378">Hydrolase</keyword>
<evidence type="ECO:0000256" key="6">
    <source>
        <dbReference type="ARBA" id="ARBA00022825"/>
    </source>
</evidence>
<evidence type="ECO:0000256" key="9">
    <source>
        <dbReference type="RuleBase" id="RU363034"/>
    </source>
</evidence>
<feature type="signal peptide" evidence="10">
    <location>
        <begin position="1"/>
        <end position="26"/>
    </location>
</feature>
<dbReference type="PANTHER" id="PTHR24252">
    <property type="entry name" value="ACROSIN-RELATED"/>
    <property type="match status" value="1"/>
</dbReference>
<protein>
    <recommendedName>
        <fullName evidence="11">Peptidase S1 domain-containing protein</fullName>
    </recommendedName>
</protein>
<dbReference type="PROSITE" id="PS00134">
    <property type="entry name" value="TRYPSIN_HIS"/>
    <property type="match status" value="1"/>
</dbReference>
<keyword evidence="3 9" id="KW-0645">Protease</keyword>
<keyword evidence="6 9" id="KW-0720">Serine protease</keyword>
<dbReference type="SMART" id="SM00020">
    <property type="entry name" value="Tryp_SPc"/>
    <property type="match status" value="1"/>
</dbReference>
<dbReference type="EMBL" id="GEBQ01018057">
    <property type="protein sequence ID" value="JAT21920.1"/>
    <property type="molecule type" value="Transcribed_RNA"/>
</dbReference>
<dbReference type="Gene3D" id="2.40.10.10">
    <property type="entry name" value="Trypsin-like serine proteases"/>
    <property type="match status" value="2"/>
</dbReference>
<sequence length="316" mass="35354">SNSVVNILSALAAVVVFCRSAGVVQCSFHGRQFERHPNWNLLPHDECGFTTVLADRIFGGNEAYLGQYPWIVGLLQEDGVGNGRIWCGGSLINDRYVVTAAHCVHPEDHIEYVVLGEHNQNTSEECNGDLCNCARRVKIRNIFDHPDYDKYDTINDISLLRLDERITEFDDFVRPICLPTFKHLNKNSFNGKYLETAGWGQTDRKNSDSDFLKAVTVPVISEKKCRWWLGYVHKTQICAMGNNGLDACHGDSGGPLMGYVQKSSDPADYVRVLVGITSFGTPIDESARDDLACGNAIGVYVRVSEYVDWILDNIRK</sequence>
<evidence type="ECO:0000256" key="7">
    <source>
        <dbReference type="ARBA" id="ARBA00023145"/>
    </source>
</evidence>
<feature type="non-terminal residue" evidence="12">
    <location>
        <position position="1"/>
    </location>
</feature>
<evidence type="ECO:0000256" key="5">
    <source>
        <dbReference type="ARBA" id="ARBA00022801"/>
    </source>
</evidence>
<keyword evidence="2" id="KW-0964">Secreted</keyword>
<dbReference type="InterPro" id="IPR009003">
    <property type="entry name" value="Peptidase_S1_PA"/>
</dbReference>
<dbReference type="InterPro" id="IPR033116">
    <property type="entry name" value="TRYPSIN_SER"/>
</dbReference>
<dbReference type="Pfam" id="PF00089">
    <property type="entry name" value="Trypsin"/>
    <property type="match status" value="1"/>
</dbReference>
<evidence type="ECO:0000256" key="3">
    <source>
        <dbReference type="ARBA" id="ARBA00022670"/>
    </source>
</evidence>
<dbReference type="InterPro" id="IPR001254">
    <property type="entry name" value="Trypsin_dom"/>
</dbReference>
<feature type="chain" id="PRO_5008587327" description="Peptidase S1 domain-containing protein" evidence="10">
    <location>
        <begin position="27"/>
        <end position="316"/>
    </location>
</feature>
<dbReference type="InterPro" id="IPR001314">
    <property type="entry name" value="Peptidase_S1A"/>
</dbReference>
<evidence type="ECO:0000256" key="8">
    <source>
        <dbReference type="ARBA" id="ARBA00023157"/>
    </source>
</evidence>
<evidence type="ECO:0000313" key="12">
    <source>
        <dbReference type="EMBL" id="JAT21920.1"/>
    </source>
</evidence>
<dbReference type="InterPro" id="IPR043504">
    <property type="entry name" value="Peptidase_S1_PA_chymotrypsin"/>
</dbReference>
<evidence type="ECO:0000256" key="4">
    <source>
        <dbReference type="ARBA" id="ARBA00022729"/>
    </source>
</evidence>
<dbReference type="InterPro" id="IPR018114">
    <property type="entry name" value="TRYPSIN_HIS"/>
</dbReference>
<comment type="subcellular location">
    <subcellularLocation>
        <location evidence="1">Secreted</location>
    </subcellularLocation>
</comment>
<keyword evidence="4 10" id="KW-0732">Signal</keyword>
<dbReference type="PROSITE" id="PS00135">
    <property type="entry name" value="TRYPSIN_SER"/>
    <property type="match status" value="1"/>
</dbReference>